<dbReference type="AlphaFoldDB" id="A0A3M7TA73"/>
<proteinExistence type="predicted"/>
<evidence type="ECO:0000313" key="2">
    <source>
        <dbReference type="Proteomes" id="UP000276133"/>
    </source>
</evidence>
<organism evidence="1 2">
    <name type="scientific">Brachionus plicatilis</name>
    <name type="common">Marine rotifer</name>
    <name type="synonym">Brachionus muelleri</name>
    <dbReference type="NCBI Taxonomy" id="10195"/>
    <lineage>
        <taxon>Eukaryota</taxon>
        <taxon>Metazoa</taxon>
        <taxon>Spiralia</taxon>
        <taxon>Gnathifera</taxon>
        <taxon>Rotifera</taxon>
        <taxon>Eurotatoria</taxon>
        <taxon>Monogononta</taxon>
        <taxon>Pseudotrocha</taxon>
        <taxon>Ploima</taxon>
        <taxon>Brachionidae</taxon>
        <taxon>Brachionus</taxon>
    </lineage>
</organism>
<gene>
    <name evidence="1" type="ORF">BpHYR1_007566</name>
</gene>
<dbReference type="Proteomes" id="UP000276133">
    <property type="component" value="Unassembled WGS sequence"/>
</dbReference>
<protein>
    <submittedName>
        <fullName evidence="1">Uncharacterized protein</fullName>
    </submittedName>
</protein>
<comment type="caution">
    <text evidence="1">The sequence shown here is derived from an EMBL/GenBank/DDBJ whole genome shotgun (WGS) entry which is preliminary data.</text>
</comment>
<dbReference type="EMBL" id="REGN01000042">
    <property type="protein sequence ID" value="RNA44982.1"/>
    <property type="molecule type" value="Genomic_DNA"/>
</dbReference>
<name>A0A3M7TA73_BRAPC</name>
<evidence type="ECO:0000313" key="1">
    <source>
        <dbReference type="EMBL" id="RNA44982.1"/>
    </source>
</evidence>
<sequence length="77" mass="9570">MIMRNLHSFQKCEIWNRNQEKIIRHLPFYFFDNPSSLYNNRVLRYYMDFGIAFNKSFSACSLIRIIKLKFEFLFKLY</sequence>
<accession>A0A3M7TA73</accession>
<keyword evidence="2" id="KW-1185">Reference proteome</keyword>
<reference evidence="1 2" key="1">
    <citation type="journal article" date="2018" name="Sci. Rep.">
        <title>Genomic signatures of local adaptation to the degree of environmental predictability in rotifers.</title>
        <authorList>
            <person name="Franch-Gras L."/>
            <person name="Hahn C."/>
            <person name="Garcia-Roger E.M."/>
            <person name="Carmona M.J."/>
            <person name="Serra M."/>
            <person name="Gomez A."/>
        </authorList>
    </citation>
    <scope>NUCLEOTIDE SEQUENCE [LARGE SCALE GENOMIC DNA]</scope>
    <source>
        <strain evidence="1">HYR1</strain>
    </source>
</reference>